<organism evidence="1 2">
    <name type="scientific">Paxillus rubicundulus Ve08.2h10</name>
    <dbReference type="NCBI Taxonomy" id="930991"/>
    <lineage>
        <taxon>Eukaryota</taxon>
        <taxon>Fungi</taxon>
        <taxon>Dikarya</taxon>
        <taxon>Basidiomycota</taxon>
        <taxon>Agaricomycotina</taxon>
        <taxon>Agaricomycetes</taxon>
        <taxon>Agaricomycetidae</taxon>
        <taxon>Boletales</taxon>
        <taxon>Paxilineae</taxon>
        <taxon>Paxillaceae</taxon>
        <taxon>Paxillus</taxon>
    </lineage>
</organism>
<sequence length="91" mass="10428">MPVGKLGNEQVRQHKSYQVRARYIIYGDGRSSDSILTLLQMDFPLLWIDPHLLLGIHRIRVRLHGTKRCSLGRDIRESRGDDEVGGCTSIR</sequence>
<reference evidence="2" key="2">
    <citation type="submission" date="2015-01" db="EMBL/GenBank/DDBJ databases">
        <title>Evolutionary Origins and Diversification of the Mycorrhizal Mutualists.</title>
        <authorList>
            <consortium name="DOE Joint Genome Institute"/>
            <consortium name="Mycorrhizal Genomics Consortium"/>
            <person name="Kohler A."/>
            <person name="Kuo A."/>
            <person name="Nagy L.G."/>
            <person name="Floudas D."/>
            <person name="Copeland A."/>
            <person name="Barry K.W."/>
            <person name="Cichocki N."/>
            <person name="Veneault-Fourrey C."/>
            <person name="LaButti K."/>
            <person name="Lindquist E.A."/>
            <person name="Lipzen A."/>
            <person name="Lundell T."/>
            <person name="Morin E."/>
            <person name="Murat C."/>
            <person name="Riley R."/>
            <person name="Ohm R."/>
            <person name="Sun H."/>
            <person name="Tunlid A."/>
            <person name="Henrissat B."/>
            <person name="Grigoriev I.V."/>
            <person name="Hibbett D.S."/>
            <person name="Martin F."/>
        </authorList>
    </citation>
    <scope>NUCLEOTIDE SEQUENCE [LARGE SCALE GENOMIC DNA]</scope>
    <source>
        <strain evidence="2">Ve08.2h10</strain>
    </source>
</reference>
<dbReference type="InParanoid" id="A0A0D0C544"/>
<dbReference type="EMBL" id="KN826643">
    <property type="protein sequence ID" value="KIK78282.1"/>
    <property type="molecule type" value="Genomic_DNA"/>
</dbReference>
<accession>A0A0D0C544</accession>
<proteinExistence type="predicted"/>
<gene>
    <name evidence="1" type="ORF">PAXRUDRAFT_336037</name>
</gene>
<reference evidence="1 2" key="1">
    <citation type="submission" date="2014-04" db="EMBL/GenBank/DDBJ databases">
        <authorList>
            <consortium name="DOE Joint Genome Institute"/>
            <person name="Kuo A."/>
            <person name="Kohler A."/>
            <person name="Jargeat P."/>
            <person name="Nagy L.G."/>
            <person name="Floudas D."/>
            <person name="Copeland A."/>
            <person name="Barry K.W."/>
            <person name="Cichocki N."/>
            <person name="Veneault-Fourrey C."/>
            <person name="LaButti K."/>
            <person name="Lindquist E.A."/>
            <person name="Lipzen A."/>
            <person name="Lundell T."/>
            <person name="Morin E."/>
            <person name="Murat C."/>
            <person name="Sun H."/>
            <person name="Tunlid A."/>
            <person name="Henrissat B."/>
            <person name="Grigoriev I.V."/>
            <person name="Hibbett D.S."/>
            <person name="Martin F."/>
            <person name="Nordberg H.P."/>
            <person name="Cantor M.N."/>
            <person name="Hua S.X."/>
        </authorList>
    </citation>
    <scope>NUCLEOTIDE SEQUENCE [LARGE SCALE GENOMIC DNA]</scope>
    <source>
        <strain evidence="1 2">Ve08.2h10</strain>
    </source>
</reference>
<evidence type="ECO:0000313" key="1">
    <source>
        <dbReference type="EMBL" id="KIK78282.1"/>
    </source>
</evidence>
<keyword evidence="2" id="KW-1185">Reference proteome</keyword>
<name>A0A0D0C544_9AGAM</name>
<dbReference type="HOGENOM" id="CLU_2427698_0_0_1"/>
<evidence type="ECO:0000313" key="2">
    <source>
        <dbReference type="Proteomes" id="UP000054538"/>
    </source>
</evidence>
<protein>
    <submittedName>
        <fullName evidence="1">Uncharacterized protein</fullName>
    </submittedName>
</protein>
<dbReference type="AlphaFoldDB" id="A0A0D0C544"/>
<dbReference type="Proteomes" id="UP000054538">
    <property type="component" value="Unassembled WGS sequence"/>
</dbReference>